<feature type="domain" description="Solute-binding protein family 5" evidence="1">
    <location>
        <begin position="1"/>
        <end position="82"/>
    </location>
</feature>
<keyword evidence="3" id="KW-1185">Reference proteome</keyword>
<dbReference type="Pfam" id="PF00496">
    <property type="entry name" value="SBP_bac_5"/>
    <property type="match status" value="1"/>
</dbReference>
<evidence type="ECO:0000259" key="1">
    <source>
        <dbReference type="Pfam" id="PF00496"/>
    </source>
</evidence>
<comment type="caution">
    <text evidence="2">The sequence shown here is derived from an EMBL/GenBank/DDBJ whole genome shotgun (WGS) entry which is preliminary data.</text>
</comment>
<gene>
    <name evidence="2" type="ORF">NLU14_21900</name>
</gene>
<evidence type="ECO:0000313" key="3">
    <source>
        <dbReference type="Proteomes" id="UP001143391"/>
    </source>
</evidence>
<evidence type="ECO:0000313" key="2">
    <source>
        <dbReference type="EMBL" id="MDF0752882.1"/>
    </source>
</evidence>
<name>A0ABT5YGQ7_9GAMM</name>
<proteinExistence type="predicted"/>
<organism evidence="2 3">
    <name type="scientific">Marinobacter iranensis</name>
    <dbReference type="NCBI Taxonomy" id="2962607"/>
    <lineage>
        <taxon>Bacteria</taxon>
        <taxon>Pseudomonadati</taxon>
        <taxon>Pseudomonadota</taxon>
        <taxon>Gammaproteobacteria</taxon>
        <taxon>Pseudomonadales</taxon>
        <taxon>Marinobacteraceae</taxon>
        <taxon>Marinobacter</taxon>
    </lineage>
</organism>
<dbReference type="Gene3D" id="3.10.105.10">
    <property type="entry name" value="Dipeptide-binding Protein, Domain 3"/>
    <property type="match status" value="1"/>
</dbReference>
<dbReference type="SUPFAM" id="SSF53850">
    <property type="entry name" value="Periplasmic binding protein-like II"/>
    <property type="match status" value="1"/>
</dbReference>
<feature type="non-terminal residue" evidence="2">
    <location>
        <position position="85"/>
    </location>
</feature>
<dbReference type="Proteomes" id="UP001143391">
    <property type="component" value="Unassembled WGS sequence"/>
</dbReference>
<sequence length="85" mass="9615">MPPTVNGWNADVTTYDYDPEKAKQLLAEAGYDEANPLSLTFNYPVNVSRPYMPDPEQIFTVLSKQLNEVGVETTPQSNEWGEYLD</sequence>
<dbReference type="EMBL" id="JANCMW010000172">
    <property type="protein sequence ID" value="MDF0752882.1"/>
    <property type="molecule type" value="Genomic_DNA"/>
</dbReference>
<accession>A0ABT5YGQ7</accession>
<reference evidence="2" key="1">
    <citation type="submission" date="2022-07" db="EMBL/GenBank/DDBJ databases">
        <title>Marinobacter iranensis a new bacterium isolate from a hipersaline lake in Iran.</title>
        <authorList>
            <person name="Mohammad A.M.A."/>
            <person name="Cristina S.-P."/>
            <person name="Antonio V."/>
        </authorList>
    </citation>
    <scope>NUCLEOTIDE SEQUENCE</scope>
    <source>
        <strain evidence="2">71-i</strain>
    </source>
</reference>
<dbReference type="InterPro" id="IPR000914">
    <property type="entry name" value="SBP_5_dom"/>
</dbReference>
<protein>
    <submittedName>
        <fullName evidence="2">ABC transporter substrate-binding protein</fullName>
    </submittedName>
</protein>